<dbReference type="OMA" id="VICDEYI"/>
<accession>A0A6P6YM12</accession>
<reference evidence="4" key="1">
    <citation type="submission" date="2025-08" db="UniProtKB">
        <authorList>
            <consortium name="RefSeq"/>
        </authorList>
    </citation>
    <scope>IDENTIFICATION</scope>
    <source>
        <strain evidence="4">Airmid</strain>
    </source>
</reference>
<evidence type="ECO:0000313" key="4">
    <source>
        <dbReference type="RefSeq" id="XP_027206230.1"/>
    </source>
</evidence>
<keyword evidence="2" id="KW-0732">Signal</keyword>
<name>A0A6P6YM12_DERPT</name>
<keyword evidence="1" id="KW-0812">Transmembrane</keyword>
<feature type="transmembrane region" description="Helical" evidence="1">
    <location>
        <begin position="138"/>
        <end position="159"/>
    </location>
</feature>
<dbReference type="InParanoid" id="A0A6P6YM12"/>
<dbReference type="AlphaFoldDB" id="A0A6P6YM12"/>
<dbReference type="KEGG" id="dpte:113799738"/>
<gene>
    <name evidence="4" type="primary">LOC113799738</name>
</gene>
<evidence type="ECO:0000313" key="3">
    <source>
        <dbReference type="Proteomes" id="UP000515146"/>
    </source>
</evidence>
<dbReference type="OrthoDB" id="10433203at2759"/>
<proteinExistence type="predicted"/>
<dbReference type="RefSeq" id="XP_027206230.1">
    <property type="nucleotide sequence ID" value="XM_027350429.1"/>
</dbReference>
<evidence type="ECO:0000256" key="2">
    <source>
        <dbReference type="SAM" id="SignalP"/>
    </source>
</evidence>
<dbReference type="Proteomes" id="UP000515146">
    <property type="component" value="Unplaced"/>
</dbReference>
<evidence type="ECO:0000256" key="1">
    <source>
        <dbReference type="SAM" id="Phobius"/>
    </source>
</evidence>
<protein>
    <submittedName>
        <fullName evidence="4">Uncharacterized protein LOC113799738</fullName>
    </submittedName>
</protein>
<keyword evidence="1" id="KW-1133">Transmembrane helix</keyword>
<feature type="signal peptide" evidence="2">
    <location>
        <begin position="1"/>
        <end position="22"/>
    </location>
</feature>
<feature type="chain" id="PRO_5027761506" evidence="2">
    <location>
        <begin position="23"/>
        <end position="271"/>
    </location>
</feature>
<keyword evidence="1" id="KW-0472">Membrane</keyword>
<organism evidence="3 4">
    <name type="scientific">Dermatophagoides pteronyssinus</name>
    <name type="common">European house dust mite</name>
    <dbReference type="NCBI Taxonomy" id="6956"/>
    <lineage>
        <taxon>Eukaryota</taxon>
        <taxon>Metazoa</taxon>
        <taxon>Ecdysozoa</taxon>
        <taxon>Arthropoda</taxon>
        <taxon>Chelicerata</taxon>
        <taxon>Arachnida</taxon>
        <taxon>Acari</taxon>
        <taxon>Acariformes</taxon>
        <taxon>Sarcoptiformes</taxon>
        <taxon>Astigmata</taxon>
        <taxon>Psoroptidia</taxon>
        <taxon>Analgoidea</taxon>
        <taxon>Pyroglyphidae</taxon>
        <taxon>Dermatophagoidinae</taxon>
        <taxon>Dermatophagoides</taxon>
    </lineage>
</organism>
<sequence>MILSIIWKSILFTIFLIIISNGQPISTIDPNDDDDDSNERIKCETNDDCYRDSIIVGYHSDMKVICDPDLKICIIGLVTDDGNENNATTAINYDTVSSSLNTDNNPNVTMLSSTTKSMITTKKSDDDQTNDEIEEVPYFVWILLTIPFMSIIIVGILCAKRLQSNDQNIEANLNQSPINGLQVEELLTQREILNSIAASLKPPPSYEKATGQIPPSYETVLQMLQERHPSLFSSLQTSSSPSLMMMMMMNDQNYKDSNHQTINSASSTNSD</sequence>
<keyword evidence="3" id="KW-1185">Reference proteome</keyword>